<dbReference type="EMBL" id="NIRM01000001">
    <property type="protein sequence ID" value="PHI09667.1"/>
    <property type="molecule type" value="Genomic_DNA"/>
</dbReference>
<reference evidence="2 4" key="2">
    <citation type="submission" date="2017-06" db="EMBL/GenBank/DDBJ databases">
        <title>Draft genome sequence of Fusobacterium nucleatum subsp. polymorphum KCOM 1267 (=ChDC F290).</title>
        <authorList>
            <person name="Kook J.-K."/>
            <person name="Park S.-N."/>
            <person name="Lim Y.K."/>
            <person name="Roh H."/>
        </authorList>
    </citation>
    <scope>NUCLEOTIDE SEQUENCE [LARGE SCALE GENOMIC DNA]</scope>
    <source>
        <strain evidence="2">KCOM 1267</strain>
        <strain evidence="4">KCOM 1267(ChDC F290)</strain>
    </source>
</reference>
<dbReference type="EMBL" id="CP021934">
    <property type="protein sequence ID" value="ASC03217.1"/>
    <property type="molecule type" value="Genomic_DNA"/>
</dbReference>
<proteinExistence type="predicted"/>
<evidence type="ECO:0000313" key="1">
    <source>
        <dbReference type="EMBL" id="ASC03217.1"/>
    </source>
</evidence>
<gene>
    <name evidence="1" type="ORF">CBG50_07885</name>
    <name evidence="2" type="ORF">CBG52_00045</name>
</gene>
<accession>A0A1Z3CHV6</accession>
<protein>
    <submittedName>
        <fullName evidence="1">Uncharacterized protein</fullName>
    </submittedName>
</protein>
<keyword evidence="3" id="KW-1185">Reference proteome</keyword>
<dbReference type="RefSeq" id="WP_088337409.1">
    <property type="nucleotide sequence ID" value="NZ_CP021934.1"/>
</dbReference>
<dbReference type="Proteomes" id="UP000221504">
    <property type="component" value="Unassembled WGS sequence"/>
</dbReference>
<name>A0A1Z3CHV6_FUSNP</name>
<dbReference type="Proteomes" id="UP000196759">
    <property type="component" value="Chromosome"/>
</dbReference>
<dbReference type="AlphaFoldDB" id="A0A1Z3CHV6"/>
<sequence>MKIIFKDYLDIFKKYPKDEYLTREERKERYKLLQKYEKRNYQDEISVDEFQDFINLYIDKIDISSQFIGKFLEVIKNDINNGGTFALKFLIGDKDENDNYLKFFSLLYDEFGDKINLVNKLLEKEPDYLPAIKQKYTILSNYIDFSIHEMPWGLLLDKASSEKEAKTETLADLDDFLELSKKLGKDNKEYIEECRIYYNAWFDFLDNKDKYKSYEEYLEKNNIEY</sequence>
<reference evidence="1 3" key="1">
    <citation type="submission" date="2017-06" db="EMBL/GenBank/DDBJ databases">
        <title>Draft genome sequence of Fusobacterium nucleatum subsp. polymorphum KCOM 1260 (=ChDC F218).</title>
        <authorList>
            <person name="Kook J.-K."/>
            <person name="Park S.-N."/>
            <person name="Lim Y.K."/>
            <person name="Roh H."/>
        </authorList>
    </citation>
    <scope>NUCLEOTIDE SEQUENCE [LARGE SCALE GENOMIC DNA]</scope>
    <source>
        <strain evidence="1">KCOM 1260</strain>
        <strain evidence="3">KCOM 1260 (ChDC F218)</strain>
    </source>
</reference>
<organism evidence="1 3">
    <name type="scientific">Fusobacterium nucleatum subsp. polymorphum</name>
    <name type="common">Fusobacterium polymorphum</name>
    <dbReference type="NCBI Taxonomy" id="76857"/>
    <lineage>
        <taxon>Bacteria</taxon>
        <taxon>Fusobacteriati</taxon>
        <taxon>Fusobacteriota</taxon>
        <taxon>Fusobacteriia</taxon>
        <taxon>Fusobacteriales</taxon>
        <taxon>Fusobacteriaceae</taxon>
        <taxon>Fusobacterium</taxon>
    </lineage>
</organism>
<evidence type="ECO:0000313" key="3">
    <source>
        <dbReference type="Proteomes" id="UP000196759"/>
    </source>
</evidence>
<evidence type="ECO:0000313" key="4">
    <source>
        <dbReference type="Proteomes" id="UP000221504"/>
    </source>
</evidence>
<evidence type="ECO:0000313" key="2">
    <source>
        <dbReference type="EMBL" id="PHI09667.1"/>
    </source>
</evidence>